<protein>
    <submittedName>
        <fullName evidence="1">Uncharacterized protein</fullName>
    </submittedName>
</protein>
<evidence type="ECO:0000313" key="3">
    <source>
        <dbReference type="Proteomes" id="UP000216057"/>
    </source>
</evidence>
<reference evidence="2 4" key="2">
    <citation type="submission" date="2020-10" db="EMBL/GenBank/DDBJ databases">
        <title>Genome sequencing of Bifidobacterium eulemuris_DSMZ_100216.</title>
        <authorList>
            <person name="Kim J."/>
        </authorList>
    </citation>
    <scope>NUCLEOTIDE SEQUENCE [LARGE SCALE GENOMIC DNA]</scope>
    <source>
        <strain evidence="2 4">DSM 100216</strain>
    </source>
</reference>
<keyword evidence="4" id="KW-1185">Reference proteome</keyword>
<dbReference type="Proteomes" id="UP000593943">
    <property type="component" value="Chromosome"/>
</dbReference>
<dbReference type="EMBL" id="MWWZ01000006">
    <property type="protein sequence ID" value="OZG68227.1"/>
    <property type="molecule type" value="Genomic_DNA"/>
</dbReference>
<gene>
    <name evidence="2" type="ORF">BE0216_03990</name>
    <name evidence="1" type="ORF">BEUL_1240</name>
</gene>
<dbReference type="KEGG" id="beu:BE0216_03990"/>
<accession>A0A261G9W7</accession>
<dbReference type="AlphaFoldDB" id="A0A261G9W7"/>
<reference evidence="1 3" key="1">
    <citation type="journal article" date="2017" name="BMC Genomics">
        <title>Comparative genomic and phylogenomic analyses of the Bifidobacteriaceae family.</title>
        <authorList>
            <person name="Lugli G.A."/>
            <person name="Milani C."/>
            <person name="Turroni F."/>
            <person name="Duranti S."/>
            <person name="Mancabelli L."/>
            <person name="Mangifesta M."/>
            <person name="Ferrario C."/>
            <person name="Modesto M."/>
            <person name="Mattarelli P."/>
            <person name="Jiri K."/>
            <person name="van Sinderen D."/>
            <person name="Ventura M."/>
        </authorList>
    </citation>
    <scope>NUCLEOTIDE SEQUENCE [LARGE SCALE GENOMIC DNA]</scope>
    <source>
        <strain evidence="1 3">DSM 100216</strain>
    </source>
</reference>
<sequence>MSGLTELCMAQTELIERMRAGEYEYKPAGRVVPAVADPSLMVGQLDPDTRELVAVFPSANAAARAFGREGRDAGASIREAICTRGLRYGYRWIRGVEDII</sequence>
<proteinExistence type="predicted"/>
<dbReference type="Proteomes" id="UP000216057">
    <property type="component" value="Unassembled WGS sequence"/>
</dbReference>
<name>A0A261G9W7_9BIFI</name>
<dbReference type="EMBL" id="CP062938">
    <property type="protein sequence ID" value="QOL31716.1"/>
    <property type="molecule type" value="Genomic_DNA"/>
</dbReference>
<organism evidence="1 3">
    <name type="scientific">Bifidobacterium eulemuris</name>
    <dbReference type="NCBI Taxonomy" id="1765219"/>
    <lineage>
        <taxon>Bacteria</taxon>
        <taxon>Bacillati</taxon>
        <taxon>Actinomycetota</taxon>
        <taxon>Actinomycetes</taxon>
        <taxon>Bifidobacteriales</taxon>
        <taxon>Bifidobacteriaceae</taxon>
        <taxon>Bifidobacterium</taxon>
    </lineage>
</organism>
<evidence type="ECO:0000313" key="2">
    <source>
        <dbReference type="EMBL" id="QOL31716.1"/>
    </source>
</evidence>
<evidence type="ECO:0000313" key="1">
    <source>
        <dbReference type="EMBL" id="OZG68227.1"/>
    </source>
</evidence>
<evidence type="ECO:0000313" key="4">
    <source>
        <dbReference type="Proteomes" id="UP000593943"/>
    </source>
</evidence>
<dbReference type="RefSeq" id="WP_158217205.1">
    <property type="nucleotide sequence ID" value="NZ_CP062938.1"/>
</dbReference>